<dbReference type="CDD" id="cd09279">
    <property type="entry name" value="RNase_HI_like"/>
    <property type="match status" value="1"/>
</dbReference>
<dbReference type="EMBL" id="AYZM01000148">
    <property type="protein sequence ID" value="KRN18599.1"/>
    <property type="molecule type" value="Genomic_DNA"/>
</dbReference>
<dbReference type="GO" id="GO:0003676">
    <property type="term" value="F:nucleic acid binding"/>
    <property type="evidence" value="ECO:0007669"/>
    <property type="project" value="InterPro"/>
</dbReference>
<dbReference type="STRING" id="1423804.FD14_GL001924"/>
<dbReference type="RefSeq" id="WP_057152225.1">
    <property type="nucleotide sequence ID" value="NZ_AYZM01000148.1"/>
</dbReference>
<dbReference type="SUPFAM" id="SSF53098">
    <property type="entry name" value="Ribonuclease H-like"/>
    <property type="match status" value="1"/>
</dbReference>
<dbReference type="Gene3D" id="3.30.420.10">
    <property type="entry name" value="Ribonuclease H-like superfamily/Ribonuclease H"/>
    <property type="match status" value="1"/>
</dbReference>
<organism evidence="2 3">
    <name type="scientific">Secundilactobacillus similis DSM 23365 = JCM 2765</name>
    <dbReference type="NCBI Taxonomy" id="1423804"/>
    <lineage>
        <taxon>Bacteria</taxon>
        <taxon>Bacillati</taxon>
        <taxon>Bacillota</taxon>
        <taxon>Bacilli</taxon>
        <taxon>Lactobacillales</taxon>
        <taxon>Lactobacillaceae</taxon>
        <taxon>Secundilactobacillus</taxon>
    </lineage>
</organism>
<dbReference type="InterPro" id="IPR012337">
    <property type="entry name" value="RNaseH-like_sf"/>
</dbReference>
<dbReference type="InterPro" id="IPR036397">
    <property type="entry name" value="RNaseH_sf"/>
</dbReference>
<feature type="domain" description="RNase H type-1" evidence="1">
    <location>
        <begin position="1"/>
        <end position="129"/>
    </location>
</feature>
<proteinExistence type="predicted"/>
<dbReference type="InterPro" id="IPR002156">
    <property type="entry name" value="RNaseH_domain"/>
</dbReference>
<accession>A0A0R2EZP2</accession>
<comment type="caution">
    <text evidence="2">The sequence shown here is derived from an EMBL/GenBank/DDBJ whole genome shotgun (WGS) entry which is preliminary data.</text>
</comment>
<evidence type="ECO:0000313" key="2">
    <source>
        <dbReference type="EMBL" id="KRN18599.1"/>
    </source>
</evidence>
<dbReference type="OrthoDB" id="7845843at2"/>
<evidence type="ECO:0000259" key="1">
    <source>
        <dbReference type="PROSITE" id="PS50879"/>
    </source>
</evidence>
<keyword evidence="3" id="KW-1185">Reference proteome</keyword>
<sequence length="136" mass="14913">MFTLYTDAATDTETQLCAAGILIVHAGQQTQLKQALADGDNHHAEFLAAIAGFNALLKTAGTQAASSTVLFYTDSKIVADSLDKHYAKHYQPLVDQLLDCQSRFALVISKWVPEKQNQGAHHLAQQALQQHRQGRL</sequence>
<dbReference type="AlphaFoldDB" id="A0A0R2EZP2"/>
<dbReference type="Proteomes" id="UP000051442">
    <property type="component" value="Unassembled WGS sequence"/>
</dbReference>
<dbReference type="PATRIC" id="fig|1423804.4.peg.2087"/>
<evidence type="ECO:0000313" key="3">
    <source>
        <dbReference type="Proteomes" id="UP000051442"/>
    </source>
</evidence>
<dbReference type="GO" id="GO:0004523">
    <property type="term" value="F:RNA-DNA hybrid ribonuclease activity"/>
    <property type="evidence" value="ECO:0007669"/>
    <property type="project" value="InterPro"/>
</dbReference>
<gene>
    <name evidence="2" type="ORF">FD14_GL001924</name>
</gene>
<dbReference type="Pfam" id="PF13456">
    <property type="entry name" value="RVT_3"/>
    <property type="match status" value="1"/>
</dbReference>
<protein>
    <submittedName>
        <fullName evidence="2">Ribonuclease HI</fullName>
    </submittedName>
</protein>
<name>A0A0R2EZP2_9LACO</name>
<reference evidence="2 3" key="1">
    <citation type="journal article" date="2015" name="Genome Announc.">
        <title>Expanding the biotechnology potential of lactobacilli through comparative genomics of 213 strains and associated genera.</title>
        <authorList>
            <person name="Sun Z."/>
            <person name="Harris H.M."/>
            <person name="McCann A."/>
            <person name="Guo C."/>
            <person name="Argimon S."/>
            <person name="Zhang W."/>
            <person name="Yang X."/>
            <person name="Jeffery I.B."/>
            <person name="Cooney J.C."/>
            <person name="Kagawa T.F."/>
            <person name="Liu W."/>
            <person name="Song Y."/>
            <person name="Salvetti E."/>
            <person name="Wrobel A."/>
            <person name="Rasinkangas P."/>
            <person name="Parkhill J."/>
            <person name="Rea M.C."/>
            <person name="O'Sullivan O."/>
            <person name="Ritari J."/>
            <person name="Douillard F.P."/>
            <person name="Paul Ross R."/>
            <person name="Yang R."/>
            <person name="Briner A.E."/>
            <person name="Felis G.E."/>
            <person name="de Vos W.M."/>
            <person name="Barrangou R."/>
            <person name="Klaenhammer T.R."/>
            <person name="Caufield P.W."/>
            <person name="Cui Y."/>
            <person name="Zhang H."/>
            <person name="O'Toole P.W."/>
        </authorList>
    </citation>
    <scope>NUCLEOTIDE SEQUENCE [LARGE SCALE GENOMIC DNA]</scope>
    <source>
        <strain evidence="2 3">DSM 23365</strain>
    </source>
</reference>
<dbReference type="PROSITE" id="PS50879">
    <property type="entry name" value="RNASE_H_1"/>
    <property type="match status" value="1"/>
</dbReference>